<dbReference type="HOGENOM" id="CLU_117141_3_1_4"/>
<comment type="caution">
    <text evidence="1">The sequence shown here is derived from an EMBL/GenBank/DDBJ whole genome shotgun (WGS) entry which is preliminary data.</text>
</comment>
<dbReference type="EMBL" id="ADCY02000061">
    <property type="protein sequence ID" value="EJZ50123.1"/>
    <property type="molecule type" value="Genomic_DNA"/>
</dbReference>
<dbReference type="eggNOG" id="COG5005">
    <property type="taxonomic scope" value="Bacteria"/>
</dbReference>
<dbReference type="Pfam" id="PF05069">
    <property type="entry name" value="Phage_tail_S"/>
    <property type="match status" value="1"/>
</dbReference>
<dbReference type="STRING" id="641147.HMPREF9021_02643"/>
<keyword evidence="2" id="KW-1185">Reference proteome</keyword>
<accession>U6Q1F5</accession>
<dbReference type="InterPro" id="IPR006522">
    <property type="entry name" value="Phage_virion_morphogenesis"/>
</dbReference>
<reference evidence="1 2" key="1">
    <citation type="submission" date="2010-03" db="EMBL/GenBank/DDBJ databases">
        <authorList>
            <consortium name="The Broad Institute Genome Sequencing Platform"/>
            <person name="Ward D."/>
            <person name="Earl A."/>
            <person name="Feldgarden M."/>
            <person name="Gevers D."/>
            <person name="Young S."/>
            <person name="Zeng Q."/>
            <person name="Koehrsen M."/>
            <person name="Alvarado L."/>
            <person name="Berlin A.M."/>
            <person name="Borenstein D."/>
            <person name="Chapman S.B."/>
            <person name="Chen Z."/>
            <person name="Engels R."/>
            <person name="Freedman E."/>
            <person name="Gellesch M."/>
            <person name="Goldberg J."/>
            <person name="Griggs A."/>
            <person name="Gujja S."/>
            <person name="Heilman E.R."/>
            <person name="Heiman D.I."/>
            <person name="Hepburn T.A."/>
            <person name="Howarth C."/>
            <person name="Jen D."/>
            <person name="Larson L."/>
            <person name="Mehta T."/>
            <person name="Park D."/>
            <person name="Pearson M."/>
            <person name="Richards J."/>
            <person name="Roberts A."/>
            <person name="Saif S."/>
            <person name="Shea T.D."/>
            <person name="Shenoy N."/>
            <person name="Sisk P."/>
            <person name="Stolte C."/>
            <person name="Sykes S.N."/>
            <person name="Walk T."/>
            <person name="White J."/>
            <person name="Yandava C."/>
            <person name="Izard J."/>
            <person name="Baranova O.V."/>
            <person name="Blanton J.M."/>
            <person name="Tanner A.C."/>
            <person name="Dewhirst F."/>
            <person name="Haas B."/>
            <person name="Nusbaum C."/>
            <person name="Birren B."/>
        </authorList>
    </citation>
    <scope>NUCLEOTIDE SEQUENCE [LARGE SCALE GENOMIC DNA]</scope>
    <source>
        <strain evidence="1 2">ATCC 29453</strain>
    </source>
</reference>
<reference evidence="1 2" key="2">
    <citation type="submission" date="2011-10" db="EMBL/GenBank/DDBJ databases">
        <title>The Genome Sequence of Simonsiella muelleri ATCC 29453.</title>
        <authorList>
            <consortium name="The Broad Institute Genome Sequencing Platform"/>
            <consortium name="The Broad Institute Genome Sequencing Center for Infectious Disease"/>
            <person name="Earl A."/>
            <person name="Ward D."/>
            <person name="Feldgarden M."/>
            <person name="Gevers D."/>
            <person name="Izard J."/>
            <person name="Baranova O.V."/>
            <person name="Blanton J.M."/>
            <person name="Tanner A.C."/>
            <person name="Dewhirst F."/>
            <person name="Young S.K."/>
            <person name="Zeng Q."/>
            <person name="Gargeya S."/>
            <person name="Fitzgerald M."/>
            <person name="Haas B."/>
            <person name="Abouelleil A."/>
            <person name="Alvarado L."/>
            <person name="Arachchi H.M."/>
            <person name="Berlin A."/>
            <person name="Brown A."/>
            <person name="Chapman S.B."/>
            <person name="Chen Z."/>
            <person name="Dunbar C."/>
            <person name="Freedman E."/>
            <person name="Gearin G."/>
            <person name="Goldberg J."/>
            <person name="Griggs A."/>
            <person name="Gujja S."/>
            <person name="Heiman D."/>
            <person name="Howarth C."/>
            <person name="Larson L."/>
            <person name="Lui A."/>
            <person name="MacDonald P.J.P."/>
            <person name="Montmayeur A."/>
            <person name="Murphy C."/>
            <person name="Neiman D."/>
            <person name="Pearson M."/>
            <person name="Priest M."/>
            <person name="Roberts A."/>
            <person name="Saif S."/>
            <person name="Shea T."/>
            <person name="Shenoy N."/>
            <person name="Sisk P."/>
            <person name="Stolte C."/>
            <person name="Sykes S."/>
            <person name="Wortman J."/>
            <person name="Nusbaum C."/>
            <person name="Birren B."/>
        </authorList>
    </citation>
    <scope>NUCLEOTIDE SEQUENCE [LARGE SCALE GENOMIC DNA]</scope>
    <source>
        <strain evidence="1 2">ATCC 29453</strain>
    </source>
</reference>
<sequence>MLTITSDDLGNIGQALRQLSGSLKNTRPLMRGIATLLENSTRKRFETKTAPDGSRWANWTPSTQRAYAKPIYRQRNKKRYVAALKPRSKERLMRDSSRLLRSLTRHATANLAQVGTNVVYAPHHQFGTKRMVARPMFGLSAQDSADIVDLLHDFVREQWEQS</sequence>
<gene>
    <name evidence="1" type="ORF">HMPREF9021_02643</name>
</gene>
<evidence type="ECO:0000313" key="1">
    <source>
        <dbReference type="EMBL" id="EJZ50123.1"/>
    </source>
</evidence>
<dbReference type="AlphaFoldDB" id="U6Q1F5"/>
<dbReference type="KEGG" id="smur:BWP33_03080"/>
<proteinExistence type="predicted"/>
<dbReference type="OrthoDB" id="2081253at2"/>
<protein>
    <submittedName>
        <fullName evidence="1">Phage virion morphogenesis protein</fullName>
    </submittedName>
</protein>
<dbReference type="NCBIfam" id="TIGR01635">
    <property type="entry name" value="tail_comp_S"/>
    <property type="match status" value="1"/>
</dbReference>
<dbReference type="RefSeq" id="WP_002642970.1">
    <property type="nucleotide sequence ID" value="NZ_CP019448.1"/>
</dbReference>
<evidence type="ECO:0000313" key="2">
    <source>
        <dbReference type="Proteomes" id="UP000017813"/>
    </source>
</evidence>
<name>U6Q1F5_9NEIS</name>
<organism evidence="1 2">
    <name type="scientific">Simonsiella muelleri ATCC 29453</name>
    <dbReference type="NCBI Taxonomy" id="641147"/>
    <lineage>
        <taxon>Bacteria</taxon>
        <taxon>Pseudomonadati</taxon>
        <taxon>Pseudomonadota</taxon>
        <taxon>Betaproteobacteria</taxon>
        <taxon>Neisseriales</taxon>
        <taxon>Neisseriaceae</taxon>
        <taxon>Simonsiella</taxon>
    </lineage>
</organism>
<dbReference type="Proteomes" id="UP000017813">
    <property type="component" value="Unassembled WGS sequence"/>
</dbReference>